<accession>A0A7X0NGQ3</accession>
<dbReference type="AlphaFoldDB" id="A0A7X0NGQ3"/>
<dbReference type="RefSeq" id="WP_184423860.1">
    <property type="nucleotide sequence ID" value="NZ_BAABLB010000049.1"/>
</dbReference>
<keyword evidence="2" id="KW-1185">Reference proteome</keyword>
<name>A0A7X0NGQ3_9GAMM</name>
<protein>
    <submittedName>
        <fullName evidence="1">Uncharacterized protein</fullName>
    </submittedName>
</protein>
<dbReference type="Proteomes" id="UP000537141">
    <property type="component" value="Unassembled WGS sequence"/>
</dbReference>
<reference evidence="1 2" key="1">
    <citation type="submission" date="2020-08" db="EMBL/GenBank/DDBJ databases">
        <title>Genomic Encyclopedia of Type Strains, Phase IV (KMG-IV): sequencing the most valuable type-strain genomes for metagenomic binning, comparative biology and taxonomic classification.</title>
        <authorList>
            <person name="Goeker M."/>
        </authorList>
    </citation>
    <scope>NUCLEOTIDE SEQUENCE [LARGE SCALE GENOMIC DNA]</scope>
    <source>
        <strain evidence="1 2">DSM 26287</strain>
    </source>
</reference>
<comment type="caution">
    <text evidence="1">The sequence shown here is derived from an EMBL/GenBank/DDBJ whole genome shotgun (WGS) entry which is preliminary data.</text>
</comment>
<dbReference type="EMBL" id="JACHHU010000010">
    <property type="protein sequence ID" value="MBB6543050.1"/>
    <property type="molecule type" value="Genomic_DNA"/>
</dbReference>
<sequence length="338" mass="38370">MNNITPYILLLGLNLIATKVHGAHLDYLCDKHSCTVKLFSVNEITDLFWESDTDIDYINNQEIIISNSANTFVTASYKESGVDKRNTISLHKKFKMYTYGKAEFAFSNAFKRFIKLPFKEGTKLIKSSDYNIISDHIALINDSIDNVNVLVSDNGFQKKELLSTNNNYKYAYTKINIIDKELTELQTTIFGQVNTNISKRLIKSISLTANGINVPITPKGTFTFTTKQPSIQLNAVVYRPQQSPVTDMLLFSNPLISESECEFTIENNILTAFCMSDNSTIKQVAFYVDEVEYGHDGQIELVANSDNNFDFIVFKESNEIDNYQLNIDKNGEINVQKK</sequence>
<gene>
    <name evidence="1" type="ORF">HNQ55_001557</name>
</gene>
<organism evidence="1 2">
    <name type="scientific">Thalassotalea piscium</name>
    <dbReference type="NCBI Taxonomy" id="1230533"/>
    <lineage>
        <taxon>Bacteria</taxon>
        <taxon>Pseudomonadati</taxon>
        <taxon>Pseudomonadota</taxon>
        <taxon>Gammaproteobacteria</taxon>
        <taxon>Alteromonadales</taxon>
        <taxon>Colwelliaceae</taxon>
        <taxon>Thalassotalea</taxon>
    </lineage>
</organism>
<evidence type="ECO:0000313" key="2">
    <source>
        <dbReference type="Proteomes" id="UP000537141"/>
    </source>
</evidence>
<evidence type="ECO:0000313" key="1">
    <source>
        <dbReference type="EMBL" id="MBB6543050.1"/>
    </source>
</evidence>
<proteinExistence type="predicted"/>